<dbReference type="Proteomes" id="UP000516173">
    <property type="component" value="Chromosome"/>
</dbReference>
<proteinExistence type="predicted"/>
<accession>A0A7G1KBN8</accession>
<reference evidence="2 3" key="1">
    <citation type="submission" date="2020-08" db="EMBL/GenBank/DDBJ databases">
        <title>Genome Sequencing of Nocardia wallacei strain FMUON74 and assembly.</title>
        <authorList>
            <person name="Toyokawa M."/>
            <person name="Uesaka K."/>
        </authorList>
    </citation>
    <scope>NUCLEOTIDE SEQUENCE [LARGE SCALE GENOMIC DNA]</scope>
    <source>
        <strain evidence="2 3">FMUON74</strain>
    </source>
</reference>
<evidence type="ECO:0000313" key="2">
    <source>
        <dbReference type="EMBL" id="BCK52637.1"/>
    </source>
</evidence>
<dbReference type="GO" id="GO:0005524">
    <property type="term" value="F:ATP binding"/>
    <property type="evidence" value="ECO:0007669"/>
    <property type="project" value="InterPro"/>
</dbReference>
<keyword evidence="2" id="KW-0418">Kinase</keyword>
<dbReference type="SUPFAM" id="SSF52540">
    <property type="entry name" value="P-loop containing nucleoside triphosphate hydrolases"/>
    <property type="match status" value="1"/>
</dbReference>
<feature type="domain" description="Phosphoribulokinase/uridine kinase" evidence="1">
    <location>
        <begin position="28"/>
        <end position="218"/>
    </location>
</feature>
<keyword evidence="3" id="KW-1185">Reference proteome</keyword>
<dbReference type="RefSeq" id="WP_187686316.1">
    <property type="nucleotide sequence ID" value="NZ_AP023396.1"/>
</dbReference>
<dbReference type="NCBIfam" id="NF006743">
    <property type="entry name" value="PRK09270.1-2"/>
    <property type="match status" value="1"/>
</dbReference>
<name>A0A7G1KBN8_9NOCA</name>
<dbReference type="GeneID" id="80345033"/>
<dbReference type="GO" id="GO:0016301">
    <property type="term" value="F:kinase activity"/>
    <property type="evidence" value="ECO:0007669"/>
    <property type="project" value="UniProtKB-KW"/>
</dbReference>
<protein>
    <submittedName>
        <fullName evidence="2">Nucleoside/nucleotide kinase family protein</fullName>
    </submittedName>
</protein>
<sequence>MVGRDEVSLEELAARILERTGARDGRFVLGIAGPPGAGKSTLAGALRDTLNDRCGAGVAEVAPMDGFHLTNAELRAAGALARKGEPDTFDVPAYLDRLRKLREAPVGQPVSWPSYDRSRHEPVPDGILFDRQRIAITEGNYLLLGATGWSGWTGWSQVRQYLDAAWYLDAPPELLRKRLLRRHIRGGKSAEVAQAKVARSDLLNAELVAATRERAELVLRASGRHYLVL</sequence>
<dbReference type="Gene3D" id="3.40.50.300">
    <property type="entry name" value="P-loop containing nucleotide triphosphate hydrolases"/>
    <property type="match status" value="1"/>
</dbReference>
<organism evidence="2 3">
    <name type="scientific">Nocardia wallacei</name>
    <dbReference type="NCBI Taxonomy" id="480035"/>
    <lineage>
        <taxon>Bacteria</taxon>
        <taxon>Bacillati</taxon>
        <taxon>Actinomycetota</taxon>
        <taxon>Actinomycetes</taxon>
        <taxon>Mycobacteriales</taxon>
        <taxon>Nocardiaceae</taxon>
        <taxon>Nocardia</taxon>
    </lineage>
</organism>
<dbReference type="Pfam" id="PF00485">
    <property type="entry name" value="PRK"/>
    <property type="match status" value="1"/>
</dbReference>
<keyword evidence="2" id="KW-0808">Transferase</keyword>
<dbReference type="KEGG" id="nwl:NWFMUON74_04090"/>
<evidence type="ECO:0000313" key="3">
    <source>
        <dbReference type="Proteomes" id="UP000516173"/>
    </source>
</evidence>
<dbReference type="AlphaFoldDB" id="A0A7G1KBN8"/>
<dbReference type="EMBL" id="AP023396">
    <property type="protein sequence ID" value="BCK52637.1"/>
    <property type="molecule type" value="Genomic_DNA"/>
</dbReference>
<dbReference type="PANTHER" id="PTHR10285">
    <property type="entry name" value="URIDINE KINASE"/>
    <property type="match status" value="1"/>
</dbReference>
<gene>
    <name evidence="2" type="ORF">NWFMUON74_04090</name>
</gene>
<dbReference type="InterPro" id="IPR027417">
    <property type="entry name" value="P-loop_NTPase"/>
</dbReference>
<dbReference type="InterPro" id="IPR006083">
    <property type="entry name" value="PRK/URK"/>
</dbReference>
<evidence type="ECO:0000259" key="1">
    <source>
        <dbReference type="Pfam" id="PF00485"/>
    </source>
</evidence>